<feature type="compositionally biased region" description="Low complexity" evidence="4">
    <location>
        <begin position="1471"/>
        <end position="1489"/>
    </location>
</feature>
<sequence>MFRGRNSRQMSHTMSNSSVEGQTGQTNAGAVVKAQGQTQKIASSTVYVVYNDIEEMRIERKILWRDVLSELQNYAFHTGFDLQWVDPIKDKLTIDLADSVINKWASEPNSLLIIIVGDKYGTASAPSSLRKEEHDAIRRAAFEHNADVKLFDQLYVLDRSFKDEIYRLNPKKTDTKTLGKLAKLIHKAAESAFEEGSINQVHEQRQKRIFFSPLHSAVSQALQLQPGRVIFVLRKLEGEGLSSSESNSFVEKADSPSSRKIEDLKNSISTCTSTTVLPHVVNLEQLDPTTFFASKMSDKYRDEMARQLSDRVKTKLSAIHQSSDTRPVAPVPLRQIAADENNTHIAHALSILDVPAAPRSAFDQKLAELTSSPGGYYLIQGPDLSGKTRTLCKLYEMVPTDHYKLIRFINLSYASTFAHEVWRLLLMSICEMANLDPTAVINTMKLSRLLTVLEDIVSQLNRPIFIFLDDIHLLKHGHFLSTLDKRNKTAPQHLHIIASVSSVATVPSIFLVTFTNNIDLPNEDEIIEILKRKLSRTDRKVTGEQLSAIKNHLTTTSKNIALAEVLLDEILLGGGVEKFQGGIETRLERIEKEHGAVAVQAVCKYLCVSSHGLSKLELFDVLSSNRPLLLSLSCSLTFPPLLLDSILNSLGNMDSLKELALCQFEYIDATVRTCGMLHLLSLYEECAMQVLHHDIQVLCEQVLLPAIPTVVRDNEQLAAEVIGRLRFTRAENSHFLNTMVEQAMSWVDLYNRQPLLVPLSCWISPPAMKTCRSFQLKDWKAAQTILAPTHNHQHVLISGNQSSPGIIFMYHIPSQFLITTFKGHTAAVTSLCSSNNGLFFISTSADKTVKMWSFLNGECLKTLRPHNQKITCSILSSDDEFMVTGSADSSAKVINIETGEVIRSFPEHTGSVVNLQLTSNNQFLITGSGDFVVQMFDIQSGRCICRMGGLMAPVSCLAITPNDAFVIVACEDETLRVFSTVSGQELLELMGHEGKVNALAAAQDDCQLFAATKSKIFCYDLHNGQMVDILDCQQPFPVCSLKISSDNYFLISGCGPRVHVWNVQKRILDGHDASLDKEGFVTAIAMSPDEKYSACGTFNGVVAFWDMEICQCTTTVIHAKGIPVSCLRFTLDNSILLSGHSMGGILILDTATATVIRHTNLHSAEIVSICSLLGGKVASCDKDGKFVMWNVQEEEDAPEIVAQGIQPPVMMPAGGRIIIGHCPKNSKEMKIWTIENDNPVQKNRLYHNEEITCFAMSSRGGSLVATASIDQSLKIWQIESGFLTQVLVGHEDAVTSCALAEDERLVVSGGKDKKVIVWSVATGQIMHCLTASASLSSIALTADATVVFASTEEGWLEAWSTDRGTLLSSFNAHRPIRHIISSFEANRLLCHLTACAQLPILCLHNSPAGNVLLQRHPSSGRAHSVASLGADGILRIVDSKGIKNPQILGGALGESPGKRDISSNSLQPGNGASASGGLSPSLAASGSSSTMAPPRSAHHPRPTFDKLERSKSRTSLIEKDRTTTLTQMTTHSNTNKSSTCSIL</sequence>
<dbReference type="Pfam" id="PF25469">
    <property type="entry name" value="WHD_NWD1"/>
    <property type="match status" value="1"/>
</dbReference>
<gene>
    <name evidence="6" type="ORF">WR25_21608</name>
</gene>
<feature type="region of interest" description="Disordered" evidence="4">
    <location>
        <begin position="1"/>
        <end position="27"/>
    </location>
</feature>
<dbReference type="SUPFAM" id="SSF52540">
    <property type="entry name" value="P-loop containing nucleoside triphosphate hydrolases"/>
    <property type="match status" value="1"/>
</dbReference>
<proteinExistence type="predicted"/>
<dbReference type="SMART" id="SM00320">
    <property type="entry name" value="WD40"/>
    <property type="match status" value="13"/>
</dbReference>
<feature type="repeat" description="WD" evidence="3">
    <location>
        <begin position="1244"/>
        <end position="1286"/>
    </location>
</feature>
<dbReference type="STRING" id="2018661.A0A2A2K8Q5"/>
<dbReference type="OrthoDB" id="9990676at2759"/>
<organism evidence="6 7">
    <name type="scientific">Diploscapter pachys</name>
    <dbReference type="NCBI Taxonomy" id="2018661"/>
    <lineage>
        <taxon>Eukaryota</taxon>
        <taxon>Metazoa</taxon>
        <taxon>Ecdysozoa</taxon>
        <taxon>Nematoda</taxon>
        <taxon>Chromadorea</taxon>
        <taxon>Rhabditida</taxon>
        <taxon>Rhabditina</taxon>
        <taxon>Rhabditomorpha</taxon>
        <taxon>Rhabditoidea</taxon>
        <taxon>Rhabditidae</taxon>
        <taxon>Diploscapter</taxon>
    </lineage>
</organism>
<name>A0A2A2K8Q5_9BILA</name>
<dbReference type="SUPFAM" id="SSF50993">
    <property type="entry name" value="Peptidase/esterase 'gauge' domain"/>
    <property type="match status" value="1"/>
</dbReference>
<dbReference type="InterPro" id="IPR015943">
    <property type="entry name" value="WD40/YVTN_repeat-like_dom_sf"/>
</dbReference>
<feature type="region of interest" description="Disordered" evidence="4">
    <location>
        <begin position="1448"/>
        <end position="1521"/>
    </location>
</feature>
<dbReference type="InterPro" id="IPR052752">
    <property type="entry name" value="NACHT-WD_repeat"/>
</dbReference>
<dbReference type="InterPro" id="IPR001680">
    <property type="entry name" value="WD40_rpt"/>
</dbReference>
<evidence type="ECO:0000256" key="2">
    <source>
        <dbReference type="ARBA" id="ARBA00022737"/>
    </source>
</evidence>
<dbReference type="PANTHER" id="PTHR19871:SF38">
    <property type="entry name" value="PROTEIN QUI-1"/>
    <property type="match status" value="1"/>
</dbReference>
<feature type="compositionally biased region" description="Polar residues" evidence="4">
    <location>
        <begin position="7"/>
        <end position="27"/>
    </location>
</feature>
<dbReference type="InterPro" id="IPR036322">
    <property type="entry name" value="WD40_repeat_dom_sf"/>
</dbReference>
<feature type="compositionally biased region" description="Basic and acidic residues" evidence="4">
    <location>
        <begin position="1502"/>
        <end position="1521"/>
    </location>
</feature>
<feature type="repeat" description="WD" evidence="3">
    <location>
        <begin position="905"/>
        <end position="946"/>
    </location>
</feature>
<protein>
    <recommendedName>
        <fullName evidence="5">NWD1/2-like winged helix-turn-helix domain-containing protein</fullName>
    </recommendedName>
</protein>
<feature type="repeat" description="WD" evidence="3">
    <location>
        <begin position="863"/>
        <end position="904"/>
    </location>
</feature>
<comment type="caution">
    <text evidence="6">The sequence shown here is derived from an EMBL/GenBank/DDBJ whole genome shotgun (WGS) entry which is preliminary data.</text>
</comment>
<evidence type="ECO:0000256" key="1">
    <source>
        <dbReference type="ARBA" id="ARBA00022574"/>
    </source>
</evidence>
<dbReference type="InterPro" id="IPR057588">
    <property type="entry name" value="NWD1/2-like_WH"/>
</dbReference>
<keyword evidence="2" id="KW-0677">Repeat</keyword>
<dbReference type="SUPFAM" id="SSF50978">
    <property type="entry name" value="WD40 repeat-like"/>
    <property type="match status" value="1"/>
</dbReference>
<dbReference type="PROSITE" id="PS50082">
    <property type="entry name" value="WD_REPEATS_2"/>
    <property type="match status" value="5"/>
</dbReference>
<dbReference type="Gene3D" id="2.130.10.10">
    <property type="entry name" value="YVTN repeat-like/Quinoprotein amine dehydrogenase"/>
    <property type="match status" value="3"/>
</dbReference>
<reference evidence="6 7" key="1">
    <citation type="journal article" date="2017" name="Curr. Biol.">
        <title>Genome architecture and evolution of a unichromosomal asexual nematode.</title>
        <authorList>
            <person name="Fradin H."/>
            <person name="Zegar C."/>
            <person name="Gutwein M."/>
            <person name="Lucas J."/>
            <person name="Kovtun M."/>
            <person name="Corcoran D."/>
            <person name="Baugh L.R."/>
            <person name="Kiontke K."/>
            <person name="Gunsalus K."/>
            <person name="Fitch D.H."/>
            <person name="Piano F."/>
        </authorList>
    </citation>
    <scope>NUCLEOTIDE SEQUENCE [LARGE SCALE GENOMIC DNA]</scope>
    <source>
        <strain evidence="6">PF1309</strain>
    </source>
</reference>
<dbReference type="Proteomes" id="UP000218231">
    <property type="component" value="Unassembled WGS sequence"/>
</dbReference>
<dbReference type="PANTHER" id="PTHR19871">
    <property type="entry name" value="BETA TRANSDUCIN-RELATED PROTEIN"/>
    <property type="match status" value="1"/>
</dbReference>
<evidence type="ECO:0000256" key="4">
    <source>
        <dbReference type="SAM" id="MobiDB-lite"/>
    </source>
</evidence>
<dbReference type="EMBL" id="LIAE01009319">
    <property type="protein sequence ID" value="PAV70253.1"/>
    <property type="molecule type" value="Genomic_DNA"/>
</dbReference>
<evidence type="ECO:0000313" key="7">
    <source>
        <dbReference type="Proteomes" id="UP000218231"/>
    </source>
</evidence>
<dbReference type="InterPro" id="IPR011047">
    <property type="entry name" value="Quinoprotein_ADH-like_sf"/>
</dbReference>
<dbReference type="Pfam" id="PF00400">
    <property type="entry name" value="WD40"/>
    <property type="match status" value="7"/>
</dbReference>
<dbReference type="SUPFAM" id="SSF50998">
    <property type="entry name" value="Quinoprotein alcohol dehydrogenase-like"/>
    <property type="match status" value="1"/>
</dbReference>
<keyword evidence="7" id="KW-1185">Reference proteome</keyword>
<keyword evidence="1 3" id="KW-0853">WD repeat</keyword>
<feature type="repeat" description="WD" evidence="3">
    <location>
        <begin position="821"/>
        <end position="862"/>
    </location>
</feature>
<dbReference type="Gene3D" id="3.40.50.300">
    <property type="entry name" value="P-loop containing nucleotide triphosphate hydrolases"/>
    <property type="match status" value="1"/>
</dbReference>
<feature type="repeat" description="WD" evidence="3">
    <location>
        <begin position="1287"/>
        <end position="1328"/>
    </location>
</feature>
<accession>A0A2A2K8Q5</accession>
<evidence type="ECO:0000256" key="3">
    <source>
        <dbReference type="PROSITE-ProRule" id="PRU00221"/>
    </source>
</evidence>
<evidence type="ECO:0000259" key="5">
    <source>
        <dbReference type="Pfam" id="PF25469"/>
    </source>
</evidence>
<dbReference type="CDD" id="cd00200">
    <property type="entry name" value="WD40"/>
    <property type="match status" value="1"/>
</dbReference>
<feature type="domain" description="NWD1/2-like winged helix-turn-helix" evidence="5">
    <location>
        <begin position="563"/>
        <end position="653"/>
    </location>
</feature>
<dbReference type="PROSITE" id="PS50294">
    <property type="entry name" value="WD_REPEATS_REGION"/>
    <property type="match status" value="2"/>
</dbReference>
<evidence type="ECO:0000313" key="6">
    <source>
        <dbReference type="EMBL" id="PAV70253.1"/>
    </source>
</evidence>
<dbReference type="InterPro" id="IPR027417">
    <property type="entry name" value="P-loop_NTPase"/>
</dbReference>